<dbReference type="PANTHER" id="PTHR10509:SF14">
    <property type="entry name" value="CAFFEOYL-COA O-METHYLTRANSFERASE 3-RELATED"/>
    <property type="match status" value="1"/>
</dbReference>
<comment type="similarity">
    <text evidence="4">Belongs to the class I-like SAM-binding methyltransferase superfamily. Cation-dependent O-methyltransferase family.</text>
</comment>
<dbReference type="PROSITE" id="PS51682">
    <property type="entry name" value="SAM_OMT_I"/>
    <property type="match status" value="1"/>
</dbReference>
<name>A0A125W6P4_ENTFL</name>
<dbReference type="EC" id="2.1.1.-" evidence="4"/>
<evidence type="ECO:0000256" key="1">
    <source>
        <dbReference type="ARBA" id="ARBA00022603"/>
    </source>
</evidence>
<dbReference type="Proteomes" id="UP000004846">
    <property type="component" value="Unassembled WGS sequence"/>
</dbReference>
<dbReference type="InterPro" id="IPR043675">
    <property type="entry name" value="TrmR_methyltr"/>
</dbReference>
<evidence type="ECO:0000256" key="2">
    <source>
        <dbReference type="ARBA" id="ARBA00022679"/>
    </source>
</evidence>
<feature type="binding site" evidence="4">
    <location>
        <position position="172"/>
    </location>
    <ligand>
        <name>S-adenosyl-L-methionine</name>
        <dbReference type="ChEBI" id="CHEBI:59789"/>
    </ligand>
</feature>
<comment type="subunit">
    <text evidence="4">Homodimer.</text>
</comment>
<evidence type="ECO:0000313" key="6">
    <source>
        <dbReference type="Proteomes" id="UP000004846"/>
    </source>
</evidence>
<dbReference type="GO" id="GO:0008757">
    <property type="term" value="F:S-adenosylmethionine-dependent methyltransferase activity"/>
    <property type="evidence" value="ECO:0007669"/>
    <property type="project" value="TreeGrafter"/>
</dbReference>
<feature type="binding site" evidence="4">
    <location>
        <position position="126"/>
    </location>
    <ligand>
        <name>S-adenosyl-L-methionine</name>
        <dbReference type="ChEBI" id="CHEBI:59789"/>
    </ligand>
</feature>
<evidence type="ECO:0000313" key="5">
    <source>
        <dbReference type="EMBL" id="EFM83010.1"/>
    </source>
</evidence>
<keyword evidence="2 4" id="KW-0808">Transferase</keyword>
<comment type="caution">
    <text evidence="4">Lacks conserved residue(s) required for the propagation of feature annotation.</text>
</comment>
<evidence type="ECO:0000256" key="4">
    <source>
        <dbReference type="HAMAP-Rule" id="MF_02217"/>
    </source>
</evidence>
<keyword evidence="1 4" id="KW-0489">Methyltransferase</keyword>
<comment type="caution">
    <text evidence="5">The sequence shown here is derived from an EMBL/GenBank/DDBJ whole genome shotgun (WGS) entry which is preliminary data.</text>
</comment>
<keyword evidence="3 4" id="KW-0949">S-adenosyl-L-methionine</keyword>
<feature type="binding site" evidence="4">
    <location>
        <position position="108"/>
    </location>
    <ligand>
        <name>S-adenosyl-L-methionine</name>
        <dbReference type="ChEBI" id="CHEBI:59789"/>
    </ligand>
</feature>
<keyword evidence="4" id="KW-0819">tRNA processing</keyword>
<dbReference type="HOGENOM" id="CLU_067676_4_0_9"/>
<proteinExistence type="inferred from homology"/>
<dbReference type="CDD" id="cd02440">
    <property type="entry name" value="AdoMet_MTases"/>
    <property type="match status" value="1"/>
</dbReference>
<dbReference type="PANTHER" id="PTHR10509">
    <property type="entry name" value="O-METHYLTRANSFERASE-RELATED"/>
    <property type="match status" value="1"/>
</dbReference>
<dbReference type="InterPro" id="IPR002935">
    <property type="entry name" value="SAM_O-MeTrfase"/>
</dbReference>
<evidence type="ECO:0000256" key="3">
    <source>
        <dbReference type="ARBA" id="ARBA00022691"/>
    </source>
</evidence>
<dbReference type="InterPro" id="IPR029063">
    <property type="entry name" value="SAM-dependent_MTases_sf"/>
</dbReference>
<dbReference type="HAMAP" id="MF_02217">
    <property type="entry name" value="TrmR_methyltr"/>
    <property type="match status" value="1"/>
</dbReference>
<feature type="binding site" evidence="4">
    <location>
        <position position="78"/>
    </location>
    <ligand>
        <name>S-adenosyl-L-methionine</name>
        <dbReference type="ChEBI" id="CHEBI:59789"/>
    </ligand>
</feature>
<accession>A0A125W6P4</accession>
<sequence>MHVIFKQILRILFQSFTEEQGLRIIKGRKGAKVMRNEMMHRPVVKPELVEYMRTKQKKLPGELGAVEAEANEAGVPIIPHETVVFLQFLLGQLKPKNILEIGAAIGFSSSLMAQFVGEDGHVTTIDRFDVMIKKAKKTYQRLDLEEKVTLLEGQAAEILPTLEGPYDFIFMDSAKSKYIEFLPECLRLLPVGGVLMVDDVFQAGTILDPAEEVPKKNRAIHRKLNQFLDVVMAHPDLTSTLVPLGDGVILITKEKETIILDS</sequence>
<dbReference type="EMBL" id="AEBR01000039">
    <property type="protein sequence ID" value="EFM83010.1"/>
    <property type="molecule type" value="Genomic_DNA"/>
</dbReference>
<dbReference type="SUPFAM" id="SSF53335">
    <property type="entry name" value="S-adenosyl-L-methionine-dependent methyltransferases"/>
    <property type="match status" value="1"/>
</dbReference>
<dbReference type="GO" id="GO:0008171">
    <property type="term" value="F:O-methyltransferase activity"/>
    <property type="evidence" value="ECO:0007669"/>
    <property type="project" value="InterPro"/>
</dbReference>
<comment type="catalytic activity">
    <reaction evidence="4">
        <text>5-hydroxyuridine(34) in tRNA + S-adenosyl-L-methionine = 5-methoxyuridine(34) in tRNA + S-adenosyl-L-homocysteine + H(+)</text>
        <dbReference type="Rhea" id="RHEA:60524"/>
        <dbReference type="Rhea" id="RHEA-COMP:13381"/>
        <dbReference type="Rhea" id="RHEA-COMP:15591"/>
        <dbReference type="ChEBI" id="CHEBI:15378"/>
        <dbReference type="ChEBI" id="CHEBI:57856"/>
        <dbReference type="ChEBI" id="CHEBI:59789"/>
        <dbReference type="ChEBI" id="CHEBI:136877"/>
        <dbReference type="ChEBI" id="CHEBI:143860"/>
    </reaction>
</comment>
<dbReference type="Gene3D" id="3.40.50.150">
    <property type="entry name" value="Vaccinia Virus protein VP39"/>
    <property type="match status" value="1"/>
</dbReference>
<dbReference type="GO" id="GO:0016300">
    <property type="term" value="F:tRNA (uridine) methyltransferase activity"/>
    <property type="evidence" value="ECO:0007669"/>
    <property type="project" value="UniProtKB-UniRule"/>
</dbReference>
<reference evidence="5 6" key="1">
    <citation type="submission" date="2010-07" db="EMBL/GenBank/DDBJ databases">
        <authorList>
            <person name="Sid Ahmed O."/>
        </authorList>
    </citation>
    <scope>NUCLEOTIDE SEQUENCE [LARGE SCALE GENOMIC DNA]</scope>
    <source>
        <strain evidence="5 6">TX4248</strain>
    </source>
</reference>
<dbReference type="AlphaFoldDB" id="A0A125W6P4"/>
<dbReference type="InterPro" id="IPR050362">
    <property type="entry name" value="Cation-dep_OMT"/>
</dbReference>
<comment type="function">
    <text evidence="4">Catalyzes the methylation of 5-hydroxyuridine (ho5U) to form 5-methoxyuridine (mo5U) at position 34 in tRNAs.</text>
</comment>
<dbReference type="Pfam" id="PF01596">
    <property type="entry name" value="Methyltransf_3"/>
    <property type="match status" value="1"/>
</dbReference>
<protein>
    <recommendedName>
        <fullName evidence="4">tRNA 5-hydroxyuridine methyltransferase</fullName>
        <ecNumber evidence="4">2.1.1.-</ecNumber>
    </recommendedName>
    <alternativeName>
        <fullName evidence="4">ho5U methyltransferase</fullName>
    </alternativeName>
</protein>
<organism evidence="5 6">
    <name type="scientific">Enterococcus faecalis TX4248</name>
    <dbReference type="NCBI Taxonomy" id="749495"/>
    <lineage>
        <taxon>Bacteria</taxon>
        <taxon>Bacillati</taxon>
        <taxon>Bacillota</taxon>
        <taxon>Bacilli</taxon>
        <taxon>Lactobacillales</taxon>
        <taxon>Enterococcaceae</taxon>
        <taxon>Enterococcus</taxon>
    </lineage>
</organism>
<gene>
    <name evidence="4" type="primary">trmR</name>
    <name evidence="5" type="ORF">HMPREF9498_01360</name>
</gene>
<dbReference type="GO" id="GO:0030488">
    <property type="term" value="P:tRNA methylation"/>
    <property type="evidence" value="ECO:0007669"/>
    <property type="project" value="UniProtKB-UniRule"/>
</dbReference>